<sequence length="174" mass="19581">MPTPRPRMAPAMAMPPTMTMRAPPHLAHNILVRMTMHLAVPMRKRRQRRHRKKHRIDNRKRPRRLQHGARLVHRPPEARNPHVEVDARDERAEEAQVDEADEEAVVRGAAVGDEGEEAPCQGEDGDDEEDEDGVGGEDVCVVEFADEPAEHAHGGDLGPKRVSAGLCRERERES</sequence>
<evidence type="ECO:0000256" key="1">
    <source>
        <dbReference type="SAM" id="MobiDB-lite"/>
    </source>
</evidence>
<feature type="compositionally biased region" description="Acidic residues" evidence="1">
    <location>
        <begin position="113"/>
        <end position="135"/>
    </location>
</feature>
<keyword evidence="3" id="KW-1185">Reference proteome</keyword>
<feature type="region of interest" description="Disordered" evidence="1">
    <location>
        <begin position="42"/>
        <end position="174"/>
    </location>
</feature>
<dbReference type="Proteomes" id="UP001642720">
    <property type="component" value="Unassembled WGS sequence"/>
</dbReference>
<protein>
    <submittedName>
        <fullName evidence="2">Uncharacterized protein</fullName>
    </submittedName>
</protein>
<dbReference type="GeneID" id="300576928"/>
<reference evidence="2 3" key="1">
    <citation type="submission" date="2018-01" db="EMBL/GenBank/DDBJ databases">
        <title>Genome characterization of the sugarcane-associated fungus Trichoderma ghanense CCMA-1212 and their application in lignocelulose bioconversion.</title>
        <authorList>
            <person name="Steindorff A.S."/>
            <person name="Mendes T.D."/>
            <person name="Vilela E.S.D."/>
            <person name="Rodrigues D.S."/>
            <person name="Formighieri E.F."/>
            <person name="Melo I.S."/>
            <person name="Favaro L.C.L."/>
        </authorList>
    </citation>
    <scope>NUCLEOTIDE SEQUENCE [LARGE SCALE GENOMIC DNA]</scope>
    <source>
        <strain evidence="2 3">CCMA-1212</strain>
    </source>
</reference>
<comment type="caution">
    <text evidence="2">The sequence shown here is derived from an EMBL/GenBank/DDBJ whole genome shotgun (WGS) entry which is preliminary data.</text>
</comment>
<dbReference type="EMBL" id="PPTA01000006">
    <property type="protein sequence ID" value="TFB02492.1"/>
    <property type="molecule type" value="Genomic_DNA"/>
</dbReference>
<accession>A0ABY2H4R8</accession>
<gene>
    <name evidence="2" type="ORF">CCMA1212_005209</name>
</gene>
<dbReference type="RefSeq" id="XP_073558693.1">
    <property type="nucleotide sequence ID" value="XM_073702478.1"/>
</dbReference>
<feature type="compositionally biased region" description="Basic residues" evidence="1">
    <location>
        <begin position="42"/>
        <end position="73"/>
    </location>
</feature>
<evidence type="ECO:0000313" key="3">
    <source>
        <dbReference type="Proteomes" id="UP001642720"/>
    </source>
</evidence>
<name>A0ABY2H4R8_9HYPO</name>
<organism evidence="2 3">
    <name type="scientific">Trichoderma ghanense</name>
    <dbReference type="NCBI Taxonomy" id="65468"/>
    <lineage>
        <taxon>Eukaryota</taxon>
        <taxon>Fungi</taxon>
        <taxon>Dikarya</taxon>
        <taxon>Ascomycota</taxon>
        <taxon>Pezizomycotina</taxon>
        <taxon>Sordariomycetes</taxon>
        <taxon>Hypocreomycetidae</taxon>
        <taxon>Hypocreales</taxon>
        <taxon>Hypocreaceae</taxon>
        <taxon>Trichoderma</taxon>
    </lineage>
</organism>
<proteinExistence type="predicted"/>
<feature type="compositionally biased region" description="Basic and acidic residues" evidence="1">
    <location>
        <begin position="74"/>
        <end position="94"/>
    </location>
</feature>
<evidence type="ECO:0000313" key="2">
    <source>
        <dbReference type="EMBL" id="TFB02492.1"/>
    </source>
</evidence>